<dbReference type="PANTHER" id="PTHR43400">
    <property type="entry name" value="FUMARATE REDUCTASE"/>
    <property type="match status" value="1"/>
</dbReference>
<sequence length="471" mass="52092">MSKDMGKGMDKYDIIVVGGGNAALTSAITAAEKGKRVILLERAPKEFRGGNSKFTRSIRYVHETPDQYTTKEYTEEDFLKDIIEVTGGQTNIELSKYIVKRSAELPKWMEKHKVKLKRAVRGAFHYSGTNAFILGGGGQLIKTYYEYAEKIGVKVIYNATVKDFIAKNEKIDGVVAEINGKREIINGEAIIVASGGFEANLEWLKQYLGDAVDNIIVRGVKYNDGIPLRALYKLGAAPPDTVKNPKDAHWTAVDARAPKFNGGFVTRIDLIPIGIVVNKKGERIYDEGEDLWIKRYVLWGRLILEQPEQIAYVIIDSSMLGDSLIPMYSPIKANSIKDLSHALGVNEDNLISTISRFNQSIPKNCHYDLSELDDCGTINLYPPKSHWAKPLLHSPFYAWPLRPGITFTYMGVKVGLDMRVIRTNGKAFDNVFAAGELTVGNIFGRGYLGGTGLVIGSIIGITAGEVASEYV</sequence>
<dbReference type="InterPro" id="IPR003953">
    <property type="entry name" value="FAD-dep_OxRdtase_2_FAD-bd"/>
</dbReference>
<keyword evidence="2" id="KW-0285">Flavoprotein</keyword>
<evidence type="ECO:0000256" key="2">
    <source>
        <dbReference type="ARBA" id="ARBA00022630"/>
    </source>
</evidence>
<name>C3N4A5_SACI3</name>
<reference evidence="6 7" key="1">
    <citation type="journal article" date="2009" name="Proc. Natl. Acad. Sci. U.S.A.">
        <title>Biogeography of the Sulfolobus islandicus pan-genome.</title>
        <authorList>
            <person name="Reno M.L."/>
            <person name="Held N.L."/>
            <person name="Fields C.J."/>
            <person name="Burke P.V."/>
            <person name="Whitaker R.J."/>
        </authorList>
    </citation>
    <scope>NUCLEOTIDE SEQUENCE [LARGE SCALE GENOMIC DNA]</scope>
    <source>
        <strain evidence="6 7">M.16.27</strain>
    </source>
</reference>
<gene>
    <name evidence="6" type="ordered locus">M1627_0895</name>
</gene>
<dbReference type="GO" id="GO:0016491">
    <property type="term" value="F:oxidoreductase activity"/>
    <property type="evidence" value="ECO:0007669"/>
    <property type="project" value="UniProtKB-KW"/>
</dbReference>
<accession>C3N4A5</accession>
<feature type="domain" description="FAD-dependent oxidoreductase 2 FAD-binding" evidence="5">
    <location>
        <begin position="13"/>
        <end position="453"/>
    </location>
</feature>
<dbReference type="SUPFAM" id="SSF51905">
    <property type="entry name" value="FAD/NAD(P)-binding domain"/>
    <property type="match status" value="1"/>
</dbReference>
<organism evidence="6 7">
    <name type="scientific">Saccharolobus islandicus (strain M.16.27)</name>
    <name type="common">Sulfolobus islandicus</name>
    <dbReference type="NCBI Taxonomy" id="427318"/>
    <lineage>
        <taxon>Archaea</taxon>
        <taxon>Thermoproteota</taxon>
        <taxon>Thermoprotei</taxon>
        <taxon>Sulfolobales</taxon>
        <taxon>Sulfolobaceae</taxon>
        <taxon>Saccharolobus</taxon>
    </lineage>
</organism>
<evidence type="ECO:0000256" key="1">
    <source>
        <dbReference type="ARBA" id="ARBA00001974"/>
    </source>
</evidence>
<dbReference type="SUPFAM" id="SSF56425">
    <property type="entry name" value="Succinate dehydrogenase/fumarate reductase flavoprotein, catalytic domain"/>
    <property type="match status" value="1"/>
</dbReference>
<dbReference type="PRINTS" id="PR00411">
    <property type="entry name" value="PNDRDTASEI"/>
</dbReference>
<dbReference type="InterPro" id="IPR050315">
    <property type="entry name" value="FAD-oxidoreductase_2"/>
</dbReference>
<evidence type="ECO:0000259" key="5">
    <source>
        <dbReference type="Pfam" id="PF00890"/>
    </source>
</evidence>
<evidence type="ECO:0000313" key="7">
    <source>
        <dbReference type="Proteomes" id="UP000002307"/>
    </source>
</evidence>
<dbReference type="InterPro" id="IPR027477">
    <property type="entry name" value="Succ_DH/fumarate_Rdtase_cat_sf"/>
</dbReference>
<dbReference type="HOGENOM" id="CLU_011398_4_6_2"/>
<dbReference type="PANTHER" id="PTHR43400:SF7">
    <property type="entry name" value="FAD-DEPENDENT OXIDOREDUCTASE 2 FAD BINDING DOMAIN-CONTAINING PROTEIN"/>
    <property type="match status" value="1"/>
</dbReference>
<comment type="cofactor">
    <cofactor evidence="1">
        <name>FAD</name>
        <dbReference type="ChEBI" id="CHEBI:57692"/>
    </cofactor>
</comment>
<dbReference type="Proteomes" id="UP000002307">
    <property type="component" value="Chromosome"/>
</dbReference>
<dbReference type="EMBL" id="CP001401">
    <property type="protein sequence ID" value="ACP54830.1"/>
    <property type="molecule type" value="Genomic_DNA"/>
</dbReference>
<dbReference type="InterPro" id="IPR036188">
    <property type="entry name" value="FAD/NAD-bd_sf"/>
</dbReference>
<keyword evidence="3" id="KW-0274">FAD</keyword>
<dbReference type="Gene3D" id="3.90.700.10">
    <property type="entry name" value="Succinate dehydrogenase/fumarate reductase flavoprotein, catalytic domain"/>
    <property type="match status" value="1"/>
</dbReference>
<dbReference type="Pfam" id="PF00890">
    <property type="entry name" value="FAD_binding_2"/>
    <property type="match status" value="1"/>
</dbReference>
<protein>
    <submittedName>
        <fullName evidence="6">Precorrin 3B synthase CobZ</fullName>
    </submittedName>
</protein>
<dbReference type="KEGG" id="sim:M1627_0895"/>
<proteinExistence type="predicted"/>
<dbReference type="Gene3D" id="3.50.50.60">
    <property type="entry name" value="FAD/NAD(P)-binding domain"/>
    <property type="match status" value="1"/>
</dbReference>
<dbReference type="AlphaFoldDB" id="C3N4A5"/>
<evidence type="ECO:0000313" key="6">
    <source>
        <dbReference type="EMBL" id="ACP54830.1"/>
    </source>
</evidence>
<evidence type="ECO:0000256" key="4">
    <source>
        <dbReference type="ARBA" id="ARBA00023002"/>
    </source>
</evidence>
<evidence type="ECO:0000256" key="3">
    <source>
        <dbReference type="ARBA" id="ARBA00022827"/>
    </source>
</evidence>
<dbReference type="InterPro" id="IPR012831">
    <property type="entry name" value="CobZ"/>
</dbReference>
<dbReference type="GeneID" id="7814747"/>
<keyword evidence="4" id="KW-0560">Oxidoreductase</keyword>
<dbReference type="NCBIfam" id="NF006130">
    <property type="entry name" value="PRK08274.1"/>
    <property type="match status" value="1"/>
</dbReference>
<dbReference type="RefSeq" id="WP_012718642.1">
    <property type="nucleotide sequence ID" value="NC_012632.1"/>
</dbReference>
<dbReference type="NCBIfam" id="TIGR02485">
    <property type="entry name" value="CobZ_N-term"/>
    <property type="match status" value="1"/>
</dbReference>